<dbReference type="InterPro" id="IPR038292">
    <property type="entry name" value="YmfJ/YflH_sf"/>
</dbReference>
<dbReference type="RefSeq" id="WP_155112881.1">
    <property type="nucleotide sequence ID" value="NZ_WMIB01000013.1"/>
</dbReference>
<dbReference type="Gene3D" id="1.10.760.20">
    <property type="entry name" value="Protein of unknown function DUF3243"/>
    <property type="match status" value="1"/>
</dbReference>
<evidence type="ECO:0000313" key="1">
    <source>
        <dbReference type="EMBL" id="MTH54374.1"/>
    </source>
</evidence>
<dbReference type="Proteomes" id="UP000434639">
    <property type="component" value="Unassembled WGS sequence"/>
</dbReference>
<dbReference type="OrthoDB" id="2418090at2"/>
<name>A0A7X2V5N9_9BACI</name>
<dbReference type="Pfam" id="PF11588">
    <property type="entry name" value="DUF3243"/>
    <property type="match status" value="1"/>
</dbReference>
<comment type="caution">
    <text evidence="1">The sequence shown here is derived from an EMBL/GenBank/DDBJ whole genome shotgun (WGS) entry which is preliminary data.</text>
</comment>
<keyword evidence="2" id="KW-1185">Reference proteome</keyword>
<accession>A0A7X2V5N9</accession>
<evidence type="ECO:0000313" key="2">
    <source>
        <dbReference type="Proteomes" id="UP000434639"/>
    </source>
</evidence>
<organism evidence="1 2">
    <name type="scientific">Metabacillus mangrovi</name>
    <dbReference type="NCBI Taxonomy" id="1491830"/>
    <lineage>
        <taxon>Bacteria</taxon>
        <taxon>Bacillati</taxon>
        <taxon>Bacillota</taxon>
        <taxon>Bacilli</taxon>
        <taxon>Bacillales</taxon>
        <taxon>Bacillaceae</taxon>
        <taxon>Metabacillus</taxon>
    </lineage>
</organism>
<gene>
    <name evidence="1" type="ORF">GKZ89_13265</name>
</gene>
<dbReference type="AlphaFoldDB" id="A0A7X2V5N9"/>
<dbReference type="EMBL" id="WMIB01000013">
    <property type="protein sequence ID" value="MTH54374.1"/>
    <property type="molecule type" value="Genomic_DNA"/>
</dbReference>
<protein>
    <submittedName>
        <fullName evidence="1">DUF3243 family protein</fullName>
    </submittedName>
</protein>
<dbReference type="InterPro" id="IPR021637">
    <property type="entry name" value="DUF3243"/>
</dbReference>
<sequence>MANINNVDEKVDQMDSEKKDRIMQDFDQFKSYLADKVHMGEKMGLNEEQLAKAAEKVSDHLARKEEPRNSEEYLLNQLWNVADKEEQHALAHMLVKLVK</sequence>
<reference evidence="1 2" key="1">
    <citation type="journal article" date="2017" name="Int. J. Syst. Evol. Microbiol.">
        <title>Bacillus mangrovi sp. nov., isolated from a sediment sample from a mangrove forest.</title>
        <authorList>
            <person name="Gupta V."/>
            <person name="Singh P.K."/>
            <person name="Korpole S."/>
            <person name="Tanuku N.R.S."/>
            <person name="Pinnaka A.K."/>
        </authorList>
    </citation>
    <scope>NUCLEOTIDE SEQUENCE [LARGE SCALE GENOMIC DNA]</scope>
    <source>
        <strain evidence="1 2">KCTC 33872</strain>
    </source>
</reference>
<proteinExistence type="predicted"/>